<protein>
    <recommendedName>
        <fullName evidence="2">UBA domain-containing protein</fullName>
    </recommendedName>
</protein>
<evidence type="ECO:0000256" key="1">
    <source>
        <dbReference type="SAM" id="MobiDB-lite"/>
    </source>
</evidence>
<reference evidence="4" key="1">
    <citation type="submission" date="2024-04" db="EMBL/GenBank/DDBJ databases">
        <title>Salinicola lusitanus LLJ914,a marine bacterium isolated from the Okinawa Trough.</title>
        <authorList>
            <person name="Li J."/>
        </authorList>
    </citation>
    <scope>NUCLEOTIDE SEQUENCE [LARGE SCALE GENOMIC DNA]</scope>
</reference>
<dbReference type="InterPro" id="IPR038870">
    <property type="entry name" value="UBAP1"/>
</dbReference>
<sequence length="372" mass="42518">MNMLEDVPFQTILDQLQEGVQQVTSPAISIPDCAQILQETQYEFSLEKWILSGHQLAEALPSCPPYWLLFSSPHDSHRLSLWALNTRPRSFSLNSDSRPHRRTVKFLLCDSDEDSYCGCDSEVYYEESPCLMIERPQSAAPRMKELRGGANRPESPQRKGHGNTLSSLHQCRPFSAEHRPQQVSPIPPKTSKKRRRSLGSTSLTRKYTHNTAQHNERRLQAQRPSSAGPIVKNHKQKALNPDAYSGAFLDTAAELLSAFSQEERELLETITQRGYTLRRAIMVLQKTSYRSPEQILKYLATSEQLCRLGYDEGQVEEALEMFQNCENKAAEFLQLLTQFKEMGFQQSAIKEVLLVHENHREKALEELMTHMG</sequence>
<accession>A0AAW0NGM1</accession>
<feature type="domain" description="UBA" evidence="2">
    <location>
        <begin position="328"/>
        <end position="370"/>
    </location>
</feature>
<dbReference type="InterPro" id="IPR015940">
    <property type="entry name" value="UBA"/>
</dbReference>
<dbReference type="EMBL" id="JBBPFD010000017">
    <property type="protein sequence ID" value="KAK7892133.1"/>
    <property type="molecule type" value="Genomic_DNA"/>
</dbReference>
<dbReference type="GO" id="GO:0000813">
    <property type="term" value="C:ESCRT I complex"/>
    <property type="evidence" value="ECO:0007669"/>
    <property type="project" value="InterPro"/>
</dbReference>
<dbReference type="PROSITE" id="PS50030">
    <property type="entry name" value="UBA"/>
    <property type="match status" value="1"/>
</dbReference>
<evidence type="ECO:0000313" key="3">
    <source>
        <dbReference type="EMBL" id="KAK7892133.1"/>
    </source>
</evidence>
<keyword evidence="4" id="KW-1185">Reference proteome</keyword>
<dbReference type="InterPro" id="IPR042575">
    <property type="entry name" value="UBAP1_C"/>
</dbReference>
<dbReference type="SUPFAM" id="SSF46934">
    <property type="entry name" value="UBA-like"/>
    <property type="match status" value="1"/>
</dbReference>
<comment type="caution">
    <text evidence="3">The sequence shown here is derived from an EMBL/GenBank/DDBJ whole genome shotgun (WGS) entry which is preliminary data.</text>
</comment>
<dbReference type="GO" id="GO:0043162">
    <property type="term" value="P:ubiquitin-dependent protein catabolic process via the multivesicular body sorting pathway"/>
    <property type="evidence" value="ECO:0007669"/>
    <property type="project" value="InterPro"/>
</dbReference>
<proteinExistence type="predicted"/>
<dbReference type="Proteomes" id="UP001460270">
    <property type="component" value="Unassembled WGS sequence"/>
</dbReference>
<evidence type="ECO:0000313" key="4">
    <source>
        <dbReference type="Proteomes" id="UP001460270"/>
    </source>
</evidence>
<dbReference type="Gene3D" id="1.20.120.1920">
    <property type="entry name" value="UBAP1 SOUBA domain"/>
    <property type="match status" value="1"/>
</dbReference>
<dbReference type="InterPro" id="IPR009060">
    <property type="entry name" value="UBA-like_sf"/>
</dbReference>
<dbReference type="InterPro" id="IPR049467">
    <property type="entry name" value="UBAP-1-like_UBA2"/>
</dbReference>
<dbReference type="PANTHER" id="PTHR15960">
    <property type="entry name" value="LD44032P"/>
    <property type="match status" value="1"/>
</dbReference>
<dbReference type="Pfam" id="PF21267">
    <property type="entry name" value="UBAP-1_UBA2"/>
    <property type="match status" value="1"/>
</dbReference>
<organism evidence="3 4">
    <name type="scientific">Mugilogobius chulae</name>
    <name type="common">yellowstripe goby</name>
    <dbReference type="NCBI Taxonomy" id="88201"/>
    <lineage>
        <taxon>Eukaryota</taxon>
        <taxon>Metazoa</taxon>
        <taxon>Chordata</taxon>
        <taxon>Craniata</taxon>
        <taxon>Vertebrata</taxon>
        <taxon>Euteleostomi</taxon>
        <taxon>Actinopterygii</taxon>
        <taxon>Neopterygii</taxon>
        <taxon>Teleostei</taxon>
        <taxon>Neoteleostei</taxon>
        <taxon>Acanthomorphata</taxon>
        <taxon>Gobiaria</taxon>
        <taxon>Gobiiformes</taxon>
        <taxon>Gobioidei</taxon>
        <taxon>Gobiidae</taxon>
        <taxon>Gobionellinae</taxon>
        <taxon>Mugilogobius</taxon>
    </lineage>
</organism>
<dbReference type="AlphaFoldDB" id="A0AAW0NGM1"/>
<dbReference type="GO" id="GO:0043130">
    <property type="term" value="F:ubiquitin binding"/>
    <property type="evidence" value="ECO:0007669"/>
    <property type="project" value="InterPro"/>
</dbReference>
<name>A0AAW0NGM1_9GOBI</name>
<evidence type="ECO:0000259" key="2">
    <source>
        <dbReference type="PROSITE" id="PS50030"/>
    </source>
</evidence>
<gene>
    <name evidence="3" type="ORF">WMY93_024096</name>
</gene>
<feature type="region of interest" description="Disordered" evidence="1">
    <location>
        <begin position="141"/>
        <end position="230"/>
    </location>
</feature>
<dbReference type="CDD" id="cd14316">
    <property type="entry name" value="UBA2_UBAP1_like"/>
    <property type="match status" value="1"/>
</dbReference>
<dbReference type="PANTHER" id="PTHR15960:SF3">
    <property type="entry name" value="UBIQUITIN-ASSOCIATED PROTEIN 1-LIKE"/>
    <property type="match status" value="1"/>
</dbReference>